<accession>A0A0L6JML4</accession>
<dbReference type="SMART" id="SM01066">
    <property type="entry name" value="CBM_25"/>
    <property type="match status" value="1"/>
</dbReference>
<dbReference type="RefSeq" id="WP_036938079.1">
    <property type="nucleotide sequence ID" value="NZ_JQKC01000006.1"/>
</dbReference>
<evidence type="ECO:0000313" key="4">
    <source>
        <dbReference type="Proteomes" id="UP000036923"/>
    </source>
</evidence>
<dbReference type="OrthoDB" id="1683298at2"/>
<evidence type="ECO:0000313" key="3">
    <source>
        <dbReference type="EMBL" id="KNY26622.1"/>
    </source>
</evidence>
<keyword evidence="4" id="KW-1185">Reference proteome</keyword>
<feature type="compositionally biased region" description="Basic and acidic residues" evidence="1">
    <location>
        <begin position="118"/>
        <end position="141"/>
    </location>
</feature>
<sequence length="187" mass="20371">MSLNSQPYAENGVLISDYSLSVGDEVTITYEGILAKSGADQIFLHIGYGKEWLDKAFLPMENENGVFKGTFKIALPDDLNISFKDSADNWDNNSSMNYSFVFTGKAKAAKKSTAKSTTKKENEDEPKEVKKTAKATTEKKSSTKSKSQSTDEIKETKAASTAKKDPKSTAKASTKPSSKASKTVKDK</sequence>
<dbReference type="InterPro" id="IPR013783">
    <property type="entry name" value="Ig-like_fold"/>
</dbReference>
<dbReference type="GO" id="GO:2001070">
    <property type="term" value="F:starch binding"/>
    <property type="evidence" value="ECO:0007669"/>
    <property type="project" value="InterPro"/>
</dbReference>
<reference evidence="4" key="1">
    <citation type="submission" date="2015-07" db="EMBL/GenBank/DDBJ databases">
        <title>Near-Complete Genome Sequence of the Cellulolytic Bacterium Bacteroides (Pseudobacteroides) cellulosolvens ATCC 35603.</title>
        <authorList>
            <person name="Dassa B."/>
            <person name="Utturkar S.M."/>
            <person name="Klingeman D.M."/>
            <person name="Hurt R.A."/>
            <person name="Keller M."/>
            <person name="Xu J."/>
            <person name="Reddy Y.H.K."/>
            <person name="Borovok I."/>
            <person name="Grinberg I.R."/>
            <person name="Lamed R."/>
            <person name="Zhivin O."/>
            <person name="Bayer E.A."/>
            <person name="Brown S.D."/>
        </authorList>
    </citation>
    <scope>NUCLEOTIDE SEQUENCE [LARGE SCALE GENOMIC DNA]</scope>
    <source>
        <strain evidence="4">DSM 2933</strain>
    </source>
</reference>
<evidence type="ECO:0000259" key="2">
    <source>
        <dbReference type="SMART" id="SM01066"/>
    </source>
</evidence>
<feature type="compositionally biased region" description="Low complexity" evidence="1">
    <location>
        <begin position="169"/>
        <end position="181"/>
    </location>
</feature>
<feature type="region of interest" description="Disordered" evidence="1">
    <location>
        <begin position="111"/>
        <end position="187"/>
    </location>
</feature>
<feature type="domain" description="Carbohydrate binding module family 25" evidence="2">
    <location>
        <begin position="23"/>
        <end position="103"/>
    </location>
</feature>
<organism evidence="3 4">
    <name type="scientific">Pseudobacteroides cellulosolvens ATCC 35603 = DSM 2933</name>
    <dbReference type="NCBI Taxonomy" id="398512"/>
    <lineage>
        <taxon>Bacteria</taxon>
        <taxon>Bacillati</taxon>
        <taxon>Bacillota</taxon>
        <taxon>Clostridia</taxon>
        <taxon>Eubacteriales</taxon>
        <taxon>Oscillospiraceae</taxon>
        <taxon>Pseudobacteroides</taxon>
    </lineage>
</organism>
<dbReference type="Proteomes" id="UP000036923">
    <property type="component" value="Unassembled WGS sequence"/>
</dbReference>
<proteinExistence type="predicted"/>
<name>A0A0L6JML4_9FIRM</name>
<dbReference type="STRING" id="398512.Bccel_1887"/>
<comment type="caution">
    <text evidence="3">The sequence shown here is derived from an EMBL/GenBank/DDBJ whole genome shotgun (WGS) entry which is preliminary data.</text>
</comment>
<feature type="compositionally biased region" description="Basic and acidic residues" evidence="1">
    <location>
        <begin position="149"/>
        <end position="168"/>
    </location>
</feature>
<gene>
    <name evidence="3" type="ORF">Bccel_1887</name>
</gene>
<dbReference type="InterPro" id="IPR005085">
    <property type="entry name" value="CBM25"/>
</dbReference>
<dbReference type="AlphaFoldDB" id="A0A0L6JML4"/>
<dbReference type="EMBL" id="LGTC01000001">
    <property type="protein sequence ID" value="KNY26622.1"/>
    <property type="molecule type" value="Genomic_DNA"/>
</dbReference>
<protein>
    <submittedName>
        <fullName evidence="3">Carbohydrate binding family 25</fullName>
    </submittedName>
</protein>
<evidence type="ECO:0000256" key="1">
    <source>
        <dbReference type="SAM" id="MobiDB-lite"/>
    </source>
</evidence>
<dbReference type="eggNOG" id="ENOG5032Z2V">
    <property type="taxonomic scope" value="Bacteria"/>
</dbReference>
<dbReference type="Gene3D" id="2.60.40.10">
    <property type="entry name" value="Immunoglobulins"/>
    <property type="match status" value="1"/>
</dbReference>